<dbReference type="GO" id="GO:0051301">
    <property type="term" value="P:cell division"/>
    <property type="evidence" value="ECO:0007669"/>
    <property type="project" value="UniProtKB-KW"/>
</dbReference>
<protein>
    <recommendedName>
        <fullName evidence="1">UDP-N-acetyl-alpha-D-muramoyl-L-alanyl-L-glutamate epimerase</fullName>
        <ecNumber evidence="1">5.1.1.23</ecNumber>
    </recommendedName>
    <alternativeName>
        <fullName evidence="1">UDP-MurNAc-L-Ala-L-Glu epimerase</fullName>
    </alternativeName>
</protein>
<comment type="similarity">
    <text evidence="1">Belongs to the MurL family.</text>
</comment>
<dbReference type="InterPro" id="IPR043689">
    <property type="entry name" value="MurL"/>
</dbReference>
<dbReference type="UniPathway" id="UPA00219"/>
<sequence>MEWKDLKGKYPVFCYHDFAIIESDTELQVHFDFEIEGLSHFNPEFTLKKPEGSVNAGNLRVVREMAFSLGMIELISYWKLTCSHQVIVECGFLDQKQIAWWKHLYYCGLGEFFYRNHIDLTEENFMDLTAIGERAIGEEDPRTYHGNLIPVGGGKDSFVSLELLKGMKADNDAFVIGRVPSAIHSAEAAGYTGVHLIQAERSLDPRMLEFNKQGYLNGHTPFSALAAFASCLTAVIYGRKYVCLSNEASANESTIHGSKVNHQYSKTFEFEQNFTRYLSRYVTDQVHYFSLLRPLSELQITSIFATLKQYHSVFRSCNVGQKEEKWCGHCAKCLFVCIMLSAFLKDEDLLNIFHADMLNDETMQDLFEQLTGILDDKPFECVGTREEVNVAIAMSIRHHEASGTPLPKLYEYYKGTSYYESFRNRTLDYQMWNRENQVPAEYAELIHEKLNEAQRIWN</sequence>
<keyword evidence="1" id="KW-0132">Cell division</keyword>
<gene>
    <name evidence="1" type="primary">murL</name>
    <name evidence="4" type="ORF">FYJ51_00090</name>
</gene>
<dbReference type="Proteomes" id="UP000461880">
    <property type="component" value="Unassembled WGS sequence"/>
</dbReference>
<feature type="domain" description="MurL N-terminal" evidence="3">
    <location>
        <begin position="9"/>
        <end position="291"/>
    </location>
</feature>
<dbReference type="Pfam" id="PF26298">
    <property type="entry name" value="MurL_epimerase_C"/>
    <property type="match status" value="1"/>
</dbReference>
<keyword evidence="1" id="KW-0413">Isomerase</keyword>
<dbReference type="HAMAP" id="MF_02209">
    <property type="entry name" value="MurL"/>
    <property type="match status" value="1"/>
</dbReference>
<dbReference type="AlphaFoldDB" id="A0A7X2NPS4"/>
<evidence type="ECO:0000259" key="3">
    <source>
        <dbReference type="Pfam" id="PF26299"/>
    </source>
</evidence>
<comment type="caution">
    <text evidence="4">The sequence shown here is derived from an EMBL/GenBank/DDBJ whole genome shotgun (WGS) entry which is preliminary data.</text>
</comment>
<dbReference type="GO" id="GO:0016855">
    <property type="term" value="F:racemase and epimerase activity, acting on amino acids and derivatives"/>
    <property type="evidence" value="ECO:0007669"/>
    <property type="project" value="UniProtKB-UniRule"/>
</dbReference>
<dbReference type="GO" id="GO:0005737">
    <property type="term" value="C:cytoplasm"/>
    <property type="evidence" value="ECO:0007669"/>
    <property type="project" value="UniProtKB-UniRule"/>
</dbReference>
<dbReference type="InterPro" id="IPR058741">
    <property type="entry name" value="MurL_C"/>
</dbReference>
<dbReference type="RefSeq" id="WP_154501954.1">
    <property type="nucleotide sequence ID" value="NZ_VUMN01000001.1"/>
</dbReference>
<feature type="domain" description="MurL C-terminal" evidence="2">
    <location>
        <begin position="314"/>
        <end position="405"/>
    </location>
</feature>
<keyword evidence="1" id="KW-0961">Cell wall biogenesis/degradation</keyword>
<evidence type="ECO:0000313" key="5">
    <source>
        <dbReference type="Proteomes" id="UP000461880"/>
    </source>
</evidence>
<dbReference type="GO" id="GO:0008360">
    <property type="term" value="P:regulation of cell shape"/>
    <property type="evidence" value="ECO:0007669"/>
    <property type="project" value="UniProtKB-KW"/>
</dbReference>
<evidence type="ECO:0000259" key="2">
    <source>
        <dbReference type="Pfam" id="PF26298"/>
    </source>
</evidence>
<organism evidence="4 5">
    <name type="scientific">Stecheria intestinalis</name>
    <dbReference type="NCBI Taxonomy" id="2606630"/>
    <lineage>
        <taxon>Bacteria</taxon>
        <taxon>Bacillati</taxon>
        <taxon>Bacillota</taxon>
        <taxon>Erysipelotrichia</taxon>
        <taxon>Erysipelotrichales</taxon>
        <taxon>Erysipelotrichaceae</taxon>
        <taxon>Stecheria</taxon>
    </lineage>
</organism>
<dbReference type="GO" id="GO:0009252">
    <property type="term" value="P:peptidoglycan biosynthetic process"/>
    <property type="evidence" value="ECO:0007669"/>
    <property type="project" value="UniProtKB-UniRule"/>
</dbReference>
<dbReference type="GO" id="GO:0071555">
    <property type="term" value="P:cell wall organization"/>
    <property type="evidence" value="ECO:0007669"/>
    <property type="project" value="UniProtKB-KW"/>
</dbReference>
<comment type="function">
    <text evidence="1">Cell wall formation. Catalyzes epimerization of the terminal L-glutamate in UDP-N-acetyl-alpha-D-muramoyl-L-alanyl-L-glutamate.</text>
</comment>
<evidence type="ECO:0000313" key="4">
    <source>
        <dbReference type="EMBL" id="MSS57310.1"/>
    </source>
</evidence>
<evidence type="ECO:0000256" key="1">
    <source>
        <dbReference type="HAMAP-Rule" id="MF_02209"/>
    </source>
</evidence>
<dbReference type="EMBL" id="VUMN01000001">
    <property type="protein sequence ID" value="MSS57310.1"/>
    <property type="molecule type" value="Genomic_DNA"/>
</dbReference>
<dbReference type="Pfam" id="PF26299">
    <property type="entry name" value="MurL_N"/>
    <property type="match status" value="1"/>
</dbReference>
<accession>A0A7X2NPS4</accession>
<dbReference type="EC" id="5.1.1.23" evidence="1"/>
<keyword evidence="1" id="KW-0131">Cell cycle</keyword>
<comment type="pathway">
    <text evidence="1">Cell wall biogenesis; peptidoglycan biosynthesis.</text>
</comment>
<reference evidence="4 5" key="1">
    <citation type="submission" date="2019-08" db="EMBL/GenBank/DDBJ databases">
        <title>In-depth cultivation of the pig gut microbiome towards novel bacterial diversity and tailored functional studies.</title>
        <authorList>
            <person name="Wylensek D."/>
            <person name="Hitch T.C.A."/>
            <person name="Clavel T."/>
        </authorList>
    </citation>
    <scope>NUCLEOTIDE SEQUENCE [LARGE SCALE GENOMIC DNA]</scope>
    <source>
        <strain evidence="4 5">Oil+RF-744-GAM-WT-6</strain>
    </source>
</reference>
<keyword evidence="1" id="KW-0133">Cell shape</keyword>
<keyword evidence="5" id="KW-1185">Reference proteome</keyword>
<keyword evidence="1" id="KW-0573">Peptidoglycan synthesis</keyword>
<comment type="catalytic activity">
    <reaction evidence="1">
        <text>UDP-N-acetyl-alpha-D-muramoyl-L-alanyl-L-glutamate + ATP + H2O = UDP-N-acetyl-alpha-D-muramoyl-L-alanyl-D-glutamate + AMP + diphosphate + H(+)</text>
        <dbReference type="Rhea" id="RHEA:58812"/>
        <dbReference type="ChEBI" id="CHEBI:15377"/>
        <dbReference type="ChEBI" id="CHEBI:15378"/>
        <dbReference type="ChEBI" id="CHEBI:30616"/>
        <dbReference type="ChEBI" id="CHEBI:33019"/>
        <dbReference type="ChEBI" id="CHEBI:83900"/>
        <dbReference type="ChEBI" id="CHEBI:142725"/>
        <dbReference type="ChEBI" id="CHEBI:456215"/>
        <dbReference type="EC" id="5.1.1.23"/>
    </reaction>
</comment>
<dbReference type="InterPro" id="IPR058740">
    <property type="entry name" value="MurL_N"/>
</dbReference>
<name>A0A7X2NPS4_9FIRM</name>
<proteinExistence type="inferred from homology"/>